<dbReference type="PANTHER" id="PTHR12497:SF0">
    <property type="entry name" value="TAFAZZIN"/>
    <property type="match status" value="1"/>
</dbReference>
<dbReference type="PRINTS" id="PR00979">
    <property type="entry name" value="TAFAZZIN"/>
</dbReference>
<evidence type="ECO:0000256" key="2">
    <source>
        <dbReference type="ARBA" id="ARBA00010524"/>
    </source>
</evidence>
<reference evidence="15" key="1">
    <citation type="journal article" date="2020" name="Stud. Mycol.">
        <title>101 Dothideomycetes genomes: a test case for predicting lifestyles and emergence of pathogens.</title>
        <authorList>
            <person name="Haridas S."/>
            <person name="Albert R."/>
            <person name="Binder M."/>
            <person name="Bloem J."/>
            <person name="Labutti K."/>
            <person name="Salamov A."/>
            <person name="Andreopoulos B."/>
            <person name="Baker S."/>
            <person name="Barry K."/>
            <person name="Bills G."/>
            <person name="Bluhm B."/>
            <person name="Cannon C."/>
            <person name="Castanera R."/>
            <person name="Culley D."/>
            <person name="Daum C."/>
            <person name="Ezra D."/>
            <person name="Gonzalez J."/>
            <person name="Henrissat B."/>
            <person name="Kuo A."/>
            <person name="Liang C."/>
            <person name="Lipzen A."/>
            <person name="Lutzoni F."/>
            <person name="Magnuson J."/>
            <person name="Mondo S."/>
            <person name="Nolan M."/>
            <person name="Ohm R."/>
            <person name="Pangilinan J."/>
            <person name="Park H.-J."/>
            <person name="Ramirez L."/>
            <person name="Alfaro M."/>
            <person name="Sun H."/>
            <person name="Tritt A."/>
            <person name="Yoshinaga Y."/>
            <person name="Zwiers L.-H."/>
            <person name="Turgeon B."/>
            <person name="Goodwin S."/>
            <person name="Spatafora J."/>
            <person name="Crous P."/>
            <person name="Grigoriev I."/>
        </authorList>
    </citation>
    <scope>NUCLEOTIDE SEQUENCE</scope>
    <source>
        <strain evidence="15">CBS 121167</strain>
    </source>
</reference>
<organism evidence="15 16">
    <name type="scientific">Aplosporella prunicola CBS 121167</name>
    <dbReference type="NCBI Taxonomy" id="1176127"/>
    <lineage>
        <taxon>Eukaryota</taxon>
        <taxon>Fungi</taxon>
        <taxon>Dikarya</taxon>
        <taxon>Ascomycota</taxon>
        <taxon>Pezizomycotina</taxon>
        <taxon>Dothideomycetes</taxon>
        <taxon>Dothideomycetes incertae sedis</taxon>
        <taxon>Botryosphaeriales</taxon>
        <taxon>Aplosporellaceae</taxon>
        <taxon>Aplosporella</taxon>
    </lineage>
</organism>
<evidence type="ECO:0000259" key="14">
    <source>
        <dbReference type="SMART" id="SM00563"/>
    </source>
</evidence>
<evidence type="ECO:0000256" key="6">
    <source>
        <dbReference type="ARBA" id="ARBA00023098"/>
    </source>
</evidence>
<dbReference type="SMART" id="SM00563">
    <property type="entry name" value="PlsC"/>
    <property type="match status" value="1"/>
</dbReference>
<comment type="catalytic activity">
    <reaction evidence="11">
        <text>1'-[1,2-diacyl-sn-glycero-3-phospho],3'-[1-acyl-sn-glycero-3-phospho]-glycerol + a 1,2-diacyl-sn-glycero-3-phosphocholine = a cardiolipin + a 1-acyl-sn-glycero-3-phosphocholine</text>
        <dbReference type="Rhea" id="RHEA:33731"/>
        <dbReference type="ChEBI" id="CHEBI:57643"/>
        <dbReference type="ChEBI" id="CHEBI:58168"/>
        <dbReference type="ChEBI" id="CHEBI:62237"/>
        <dbReference type="ChEBI" id="CHEBI:64743"/>
    </reaction>
    <physiologicalReaction direction="left-to-right" evidence="11">
        <dbReference type="Rhea" id="RHEA:33732"/>
    </physiologicalReaction>
    <physiologicalReaction direction="right-to-left" evidence="11">
        <dbReference type="Rhea" id="RHEA:33733"/>
    </physiologicalReaction>
</comment>
<dbReference type="GO" id="GO:0005743">
    <property type="term" value="C:mitochondrial inner membrane"/>
    <property type="evidence" value="ECO:0007669"/>
    <property type="project" value="UniProtKB-SubCell"/>
</dbReference>
<feature type="region of interest" description="Disordered" evidence="13">
    <location>
        <begin position="173"/>
        <end position="193"/>
    </location>
</feature>
<evidence type="ECO:0000256" key="11">
    <source>
        <dbReference type="ARBA" id="ARBA00047906"/>
    </source>
</evidence>
<evidence type="ECO:0000256" key="1">
    <source>
        <dbReference type="ARBA" id="ARBA00004137"/>
    </source>
</evidence>
<dbReference type="SUPFAM" id="SSF69593">
    <property type="entry name" value="Glycerol-3-phosphate (1)-acyltransferase"/>
    <property type="match status" value="1"/>
</dbReference>
<evidence type="ECO:0000256" key="12">
    <source>
        <dbReference type="RuleBase" id="RU365062"/>
    </source>
</evidence>
<evidence type="ECO:0000256" key="5">
    <source>
        <dbReference type="ARBA" id="ARBA00022792"/>
    </source>
</evidence>
<accession>A0A6A6BN31</accession>
<dbReference type="GO" id="GO:0047184">
    <property type="term" value="F:1-acylglycerophosphocholine O-acyltransferase activity"/>
    <property type="evidence" value="ECO:0007669"/>
    <property type="project" value="TreeGrafter"/>
</dbReference>
<name>A0A6A6BN31_9PEZI</name>
<evidence type="ECO:0000256" key="9">
    <source>
        <dbReference type="ARBA" id="ARBA00023315"/>
    </source>
</evidence>
<proteinExistence type="inferred from homology"/>
<keyword evidence="7" id="KW-0496">Mitochondrion</keyword>
<dbReference type="GeneID" id="54294145"/>
<keyword evidence="5" id="KW-0999">Mitochondrion inner membrane</keyword>
<dbReference type="GO" id="GO:0035965">
    <property type="term" value="P:cardiolipin acyl-chain remodeling"/>
    <property type="evidence" value="ECO:0007669"/>
    <property type="project" value="TreeGrafter"/>
</dbReference>
<dbReference type="AlphaFoldDB" id="A0A6A6BN31"/>
<dbReference type="GO" id="GO:0005741">
    <property type="term" value="C:mitochondrial outer membrane"/>
    <property type="evidence" value="ECO:0007669"/>
    <property type="project" value="UniProtKB-SubCell"/>
</dbReference>
<feature type="region of interest" description="Disordered" evidence="13">
    <location>
        <begin position="1"/>
        <end position="27"/>
    </location>
</feature>
<protein>
    <recommendedName>
        <fullName evidence="12">Tafazzin family protein</fullName>
    </recommendedName>
</protein>
<evidence type="ECO:0000256" key="8">
    <source>
        <dbReference type="ARBA" id="ARBA00023136"/>
    </source>
</evidence>
<dbReference type="GO" id="GO:0007007">
    <property type="term" value="P:inner mitochondrial membrane organization"/>
    <property type="evidence" value="ECO:0007669"/>
    <property type="project" value="TreeGrafter"/>
</dbReference>
<dbReference type="RefSeq" id="XP_033399949.1">
    <property type="nucleotide sequence ID" value="XM_033536649.1"/>
</dbReference>
<keyword evidence="16" id="KW-1185">Reference proteome</keyword>
<dbReference type="OrthoDB" id="193467at2759"/>
<sequence>MSSSPLSKPSAGGADDSTAQQQQHVRPAAPSAAWRAGSVATMGFIGLLCRGFLLGFSNLEVNGLEKFLALLDKRKDVEGRQRGLVTVSNHVSVLDDPMIWGALPVSYMFTPDNLRWSLASHDLAFPNKILSLFFSLGQTLPTHRLAHSPHGGLFQPTITQAIRLLSRAPFPPTPVERTSKPASPSPSLSTPDIADPFTSAALTYSTTGHDVFPAPSAYLSRRHAWVHIFPEGKVHQKEDRTMRYFKWGVARLLLESEPAPDLVPMWVEGPDRVMHESRGFPRFIPRAGKEVSITFGDRVDTEAVFGDLRARWRELVRREGTDGAEMGVLSDGLKYGTEAVELRKECTMRVRHEVQKVRRARGFPDEDPKVGLAETWALEGGKKEGKMQDESWVRDT</sequence>
<evidence type="ECO:0000256" key="10">
    <source>
        <dbReference type="ARBA" id="ARBA00024323"/>
    </source>
</evidence>
<feature type="compositionally biased region" description="Polar residues" evidence="13">
    <location>
        <begin position="180"/>
        <end position="190"/>
    </location>
</feature>
<comment type="similarity">
    <text evidence="2 12">Belongs to the taffazin family.</text>
</comment>
<keyword evidence="9" id="KW-0012">Acyltransferase</keyword>
<keyword evidence="4" id="KW-1000">Mitochondrion outer membrane</keyword>
<feature type="domain" description="Phospholipid/glycerol acyltransferase" evidence="14">
    <location>
        <begin position="84"/>
        <end position="270"/>
    </location>
</feature>
<dbReference type="PANTHER" id="PTHR12497">
    <property type="entry name" value="TAZ PROTEIN TAFAZZIN"/>
    <property type="match status" value="1"/>
</dbReference>
<comment type="subcellular location">
    <subcellularLocation>
        <location evidence="1">Mitochondrion inner membrane</location>
        <topology evidence="1">Peripheral membrane protein</topology>
        <orientation evidence="1">Intermembrane side</orientation>
    </subcellularLocation>
    <subcellularLocation>
        <location evidence="10">Mitochondrion outer membrane</location>
        <topology evidence="10">Peripheral membrane protein</topology>
        <orientation evidence="10">Intermembrane side</orientation>
    </subcellularLocation>
</comment>
<evidence type="ECO:0000313" key="15">
    <source>
        <dbReference type="EMBL" id="KAF2144237.1"/>
    </source>
</evidence>
<dbReference type="InterPro" id="IPR000872">
    <property type="entry name" value="Tafazzin"/>
</dbReference>
<evidence type="ECO:0000313" key="16">
    <source>
        <dbReference type="Proteomes" id="UP000799438"/>
    </source>
</evidence>
<dbReference type="CDD" id="cd07989">
    <property type="entry name" value="LPLAT_AGPAT-like"/>
    <property type="match status" value="1"/>
</dbReference>
<dbReference type="Proteomes" id="UP000799438">
    <property type="component" value="Unassembled WGS sequence"/>
</dbReference>
<keyword evidence="8" id="KW-0472">Membrane</keyword>
<evidence type="ECO:0000256" key="13">
    <source>
        <dbReference type="SAM" id="MobiDB-lite"/>
    </source>
</evidence>
<evidence type="ECO:0000256" key="4">
    <source>
        <dbReference type="ARBA" id="ARBA00022787"/>
    </source>
</evidence>
<evidence type="ECO:0000256" key="7">
    <source>
        <dbReference type="ARBA" id="ARBA00023128"/>
    </source>
</evidence>
<keyword evidence="3" id="KW-0808">Transferase</keyword>
<dbReference type="EMBL" id="ML995480">
    <property type="protein sequence ID" value="KAF2144237.1"/>
    <property type="molecule type" value="Genomic_DNA"/>
</dbReference>
<keyword evidence="6" id="KW-0443">Lipid metabolism</keyword>
<evidence type="ECO:0000256" key="3">
    <source>
        <dbReference type="ARBA" id="ARBA00022679"/>
    </source>
</evidence>
<gene>
    <name evidence="15" type="ORF">K452DRAFT_223839</name>
</gene>
<dbReference type="InterPro" id="IPR002123">
    <property type="entry name" value="Plipid/glycerol_acylTrfase"/>
</dbReference>